<organism evidence="1 2">
    <name type="scientific">Microbacterium natoriense</name>
    <dbReference type="NCBI Taxonomy" id="284570"/>
    <lineage>
        <taxon>Bacteria</taxon>
        <taxon>Bacillati</taxon>
        <taxon>Actinomycetota</taxon>
        <taxon>Actinomycetes</taxon>
        <taxon>Micrococcales</taxon>
        <taxon>Microbacteriaceae</taxon>
        <taxon>Microbacterium</taxon>
    </lineage>
</organism>
<dbReference type="RefSeq" id="WP_307298953.1">
    <property type="nucleotide sequence ID" value="NZ_JAUSXV010000001.1"/>
</dbReference>
<dbReference type="SUPFAM" id="SSF52980">
    <property type="entry name" value="Restriction endonuclease-like"/>
    <property type="match status" value="1"/>
</dbReference>
<evidence type="ECO:0000313" key="2">
    <source>
        <dbReference type="Proteomes" id="UP001244427"/>
    </source>
</evidence>
<dbReference type="Proteomes" id="UP001244427">
    <property type="component" value="Unassembled WGS sequence"/>
</dbReference>
<dbReference type="Gene3D" id="3.40.960.10">
    <property type="entry name" value="VSR Endonuclease"/>
    <property type="match status" value="1"/>
</dbReference>
<dbReference type="AlphaFoldDB" id="A0AAW8F167"/>
<accession>A0AAW8F167</accession>
<name>A0AAW8F167_9MICO</name>
<keyword evidence="2" id="KW-1185">Reference proteome</keyword>
<dbReference type="InterPro" id="IPR011335">
    <property type="entry name" value="Restrct_endonuc-II-like"/>
</dbReference>
<protein>
    <recommendedName>
        <fullName evidence="3">DUF559 domain-containing protein</fullName>
    </recommendedName>
</protein>
<reference evidence="1 2" key="1">
    <citation type="submission" date="2023-07" db="EMBL/GenBank/DDBJ databases">
        <title>Comparative genomics of wheat-associated soil bacteria to identify genetic determinants of phenazine resistance.</title>
        <authorList>
            <person name="Mouncey N."/>
        </authorList>
    </citation>
    <scope>NUCLEOTIDE SEQUENCE [LARGE SCALE GENOMIC DNA]</scope>
    <source>
        <strain evidence="1 2">W4I9-1</strain>
    </source>
</reference>
<evidence type="ECO:0008006" key="3">
    <source>
        <dbReference type="Google" id="ProtNLM"/>
    </source>
</evidence>
<comment type="caution">
    <text evidence="1">The sequence shown here is derived from an EMBL/GenBank/DDBJ whole genome shotgun (WGS) entry which is preliminary data.</text>
</comment>
<sequence>MERVLSLAPRLRSEQRVGGSTALQVWRYPHPNLWLIEDDIEIVVPTDAARPRLVGVKSTRLARSRIRGWMLDGIPIVDPIGALFMCAKDLTEDQIVVLLDSMITTSENYPDIRENRPIFTPAEIAVRLREWRRFPSCGQVRDALARIRHHVESPKETETRLLLIASGLPEPAVQHSVYDRGRFVARVDLAYPGLKIAIEYEGDGHRRSKSQWRHDIQRQRDLEDLGWIVIRVTELDLRHGGAPLLHRIRNAIAAR</sequence>
<evidence type="ECO:0000313" key="1">
    <source>
        <dbReference type="EMBL" id="MDQ0649541.1"/>
    </source>
</evidence>
<dbReference type="EMBL" id="JAUSXV010000001">
    <property type="protein sequence ID" value="MDQ0649541.1"/>
    <property type="molecule type" value="Genomic_DNA"/>
</dbReference>
<gene>
    <name evidence="1" type="ORF">QFZ53_003737</name>
</gene>
<proteinExistence type="predicted"/>